<reference evidence="3 4" key="1">
    <citation type="submission" date="2014-04" db="EMBL/GenBank/DDBJ databases">
        <title>A comprehensive comparison of genomes of Erythrobacter spp. strains.</title>
        <authorList>
            <person name="Zheng Q."/>
        </authorList>
    </citation>
    <scope>NUCLEOTIDE SEQUENCE [LARGE SCALE GENOMIC DNA]</scope>
    <source>
        <strain evidence="3 4">DSM 6997</strain>
    </source>
</reference>
<comment type="caution">
    <text evidence="3">The sequence shown here is derived from an EMBL/GenBank/DDBJ whole genome shotgun (WGS) entry which is preliminary data.</text>
</comment>
<dbReference type="AlphaFoldDB" id="A0A074MH17"/>
<feature type="coiled-coil region" evidence="1">
    <location>
        <begin position="20"/>
        <end position="275"/>
    </location>
</feature>
<feature type="region of interest" description="Disordered" evidence="2">
    <location>
        <begin position="402"/>
        <end position="434"/>
    </location>
</feature>
<dbReference type="EMBL" id="JMIW01000001">
    <property type="protein sequence ID" value="KEO91133.1"/>
    <property type="molecule type" value="Genomic_DNA"/>
</dbReference>
<keyword evidence="1" id="KW-0175">Coiled coil</keyword>
<feature type="compositionally biased region" description="Low complexity" evidence="2">
    <location>
        <begin position="402"/>
        <end position="425"/>
    </location>
</feature>
<dbReference type="Proteomes" id="UP000027647">
    <property type="component" value="Unassembled WGS sequence"/>
</dbReference>
<evidence type="ECO:0000313" key="3">
    <source>
        <dbReference type="EMBL" id="KEO91133.1"/>
    </source>
</evidence>
<feature type="region of interest" description="Disordered" evidence="2">
    <location>
        <begin position="1"/>
        <end position="20"/>
    </location>
</feature>
<organism evidence="3 4">
    <name type="scientific">Erythrobacter longus</name>
    <dbReference type="NCBI Taxonomy" id="1044"/>
    <lineage>
        <taxon>Bacteria</taxon>
        <taxon>Pseudomonadati</taxon>
        <taxon>Pseudomonadota</taxon>
        <taxon>Alphaproteobacteria</taxon>
        <taxon>Sphingomonadales</taxon>
        <taxon>Erythrobacteraceae</taxon>
        <taxon>Erythrobacter/Porphyrobacter group</taxon>
        <taxon>Erythrobacter</taxon>
    </lineage>
</organism>
<accession>A0A074MH17</accession>
<proteinExistence type="predicted"/>
<name>A0A074MH17_ERYLO</name>
<evidence type="ECO:0000256" key="2">
    <source>
        <dbReference type="SAM" id="MobiDB-lite"/>
    </source>
</evidence>
<dbReference type="STRING" id="1044.EH31_00280"/>
<feature type="coiled-coil region" evidence="1">
    <location>
        <begin position="300"/>
        <end position="379"/>
    </location>
</feature>
<evidence type="ECO:0000313" key="4">
    <source>
        <dbReference type="Proteomes" id="UP000027647"/>
    </source>
</evidence>
<gene>
    <name evidence="3" type="ORF">EH31_00280</name>
</gene>
<protein>
    <submittedName>
        <fullName evidence="3">Uncharacterized protein</fullName>
    </submittedName>
</protein>
<sequence length="434" mass="48843">MTSEPVVNDPVAAQSRGSRSMQVRDNLDVLMNQIEHARRDADQMIEDISALEVEAGQAASLRRENDALRDKLEDTSRETIAEATKAKEAAREIGRLKEDLTRLHADYEKSEREANANALDAERIGDRLRSAVAALNEARREVETLRDAKDKAEIDASCLKANLAERDRTQNALMRQEKDLRMQVAKLTDQNEEVIDALSRKERVVLEKAAEIDAAKDRIAELETNAETSREEIRVLGNKYSELKISQEARIIALNDGLSQERESHRMTLKLLEEARSSNDMLSDENTLFKDQAVNSSRDAQKMKRELSASRAQVQEYGDKLKEAHLRIDSAHSDIQRLEMQLEEAKKDAVTLQRQAGQSDQLLRENTQLHERLGRLQQSLDRRRDTDILSDVPIMLTNASKTSATEAAKTTAKETAAATTTGTAAPNVARIRRR</sequence>
<evidence type="ECO:0000256" key="1">
    <source>
        <dbReference type="SAM" id="Coils"/>
    </source>
</evidence>
<keyword evidence="4" id="KW-1185">Reference proteome</keyword>